<dbReference type="Pfam" id="PF06868">
    <property type="entry name" value="DUF1257"/>
    <property type="match status" value="1"/>
</dbReference>
<organism evidence="5">
    <name type="scientific">Palmaria palmata</name>
    <name type="common">Dulse</name>
    <name type="synonym">Rhodymenia palmata</name>
    <dbReference type="NCBI Taxonomy" id="2822"/>
    <lineage>
        <taxon>Eukaryota</taxon>
        <taxon>Rhodophyta</taxon>
        <taxon>Florideophyceae</taxon>
        <taxon>Nemaliophycidae</taxon>
        <taxon>Palmariales</taxon>
        <taxon>Palmariaceae</taxon>
        <taxon>Palmaria</taxon>
    </lineage>
</organism>
<keyword evidence="4 5" id="KW-0934">Plastid</keyword>
<dbReference type="EMBL" id="KX284726">
    <property type="protein sequence ID" value="AOM67744.1"/>
    <property type="molecule type" value="Genomic_DNA"/>
</dbReference>
<evidence type="ECO:0000256" key="1">
    <source>
        <dbReference type="ARBA" id="ARBA00004474"/>
    </source>
</evidence>
<dbReference type="PANTHER" id="PTHR39638">
    <property type="entry name" value="YCF35"/>
    <property type="match status" value="1"/>
</dbReference>
<accession>A0A1C9CH84</accession>
<dbReference type="GO" id="GO:0009536">
    <property type="term" value="C:plastid"/>
    <property type="evidence" value="ECO:0007669"/>
    <property type="project" value="UniProtKB-SubCell"/>
</dbReference>
<reference evidence="5" key="1">
    <citation type="journal article" date="2018" name="PLoS ONE">
        <title>Plastid genome analysis of three Nemaliophycidae red algal species suggests environmental adaptation for iron limited habitats.</title>
        <authorList>
            <person name="Cho C.H."/>
            <person name="Choi J.W."/>
            <person name="Lam D.W."/>
            <person name="Kim K.M."/>
            <person name="Yoon H.S."/>
        </authorList>
    </citation>
    <scope>NUCLEOTIDE SEQUENCE</scope>
</reference>
<proteinExistence type="inferred from homology"/>
<protein>
    <recommendedName>
        <fullName evidence="3">Uncharacterized protein ycf35</fullName>
    </recommendedName>
</protein>
<geneLocation type="plastid" evidence="5"/>
<name>A0A1C9CH84_PALPL</name>
<comment type="similarity">
    <text evidence="2">Belongs to the ycf35 family.</text>
</comment>
<comment type="subcellular location">
    <subcellularLocation>
        <location evidence="1">Plastid</location>
    </subcellularLocation>
</comment>
<gene>
    <name evidence="5" type="primary">ycf35</name>
    <name evidence="5" type="ORF">Palma_112</name>
</gene>
<dbReference type="PANTHER" id="PTHR39638:SF2">
    <property type="entry name" value="YCF35"/>
    <property type="match status" value="1"/>
</dbReference>
<evidence type="ECO:0000313" key="5">
    <source>
        <dbReference type="EMBL" id="AOM67744.1"/>
    </source>
</evidence>
<dbReference type="GeneID" id="29070361"/>
<evidence type="ECO:0000256" key="2">
    <source>
        <dbReference type="ARBA" id="ARBA00009068"/>
    </source>
</evidence>
<evidence type="ECO:0000256" key="4">
    <source>
        <dbReference type="ARBA" id="ARBA00022640"/>
    </source>
</evidence>
<dbReference type="AlphaFoldDB" id="A0A1C9CH84"/>
<dbReference type="RefSeq" id="YP_009294304.1">
    <property type="nucleotide sequence ID" value="NC_031147.1"/>
</dbReference>
<evidence type="ECO:0000256" key="3">
    <source>
        <dbReference type="ARBA" id="ARBA00021585"/>
    </source>
</evidence>
<dbReference type="InterPro" id="IPR009666">
    <property type="entry name" value="Uncharacterised_Ycf35"/>
</dbReference>
<sequence>MSHLSKIKTKVINAPTLIKTLDTLGINWEYLDKNQTNPHPGIKLWSCNGELEYSAEMRWSQQSYDLSADSNTWQGKRLLDAIAEKIQQQYAYNIILEEGAKQGFSNIENNILQDGSLRLVLEKWNM</sequence>